<evidence type="ECO:0000256" key="3">
    <source>
        <dbReference type="ARBA" id="ARBA00022679"/>
    </source>
</evidence>
<keyword evidence="5" id="KW-0443">Lipid metabolism</keyword>
<dbReference type="eggNOG" id="COG2230">
    <property type="taxonomic scope" value="Bacteria"/>
</dbReference>
<comment type="similarity">
    <text evidence="1">Belongs to the CFA/CMAS family.</text>
</comment>
<dbReference type="STRING" id="1179773.BN6_67830"/>
<keyword evidence="4" id="KW-0949">S-adenosyl-L-methionine</keyword>
<dbReference type="GO" id="GO:0008610">
    <property type="term" value="P:lipid biosynthetic process"/>
    <property type="evidence" value="ECO:0007669"/>
    <property type="project" value="InterPro"/>
</dbReference>
<dbReference type="Gene3D" id="3.40.50.150">
    <property type="entry name" value="Vaccinia Virus protein VP39"/>
    <property type="match status" value="1"/>
</dbReference>
<reference evidence="7 8" key="1">
    <citation type="journal article" date="2012" name="BMC Genomics">
        <title>Complete genome sequence of Saccharothrix espanaensis DSM 44229T and comparison to the other completely sequenced Pseudonocardiaceae.</title>
        <authorList>
            <person name="Strobel T."/>
            <person name="Al-Dilaimi A."/>
            <person name="Blom J."/>
            <person name="Gessner A."/>
            <person name="Kalinowski J."/>
            <person name="Luzhetska M."/>
            <person name="Puhler A."/>
            <person name="Szczepanowski R."/>
            <person name="Bechthold A."/>
            <person name="Ruckert C."/>
        </authorList>
    </citation>
    <scope>NUCLEOTIDE SEQUENCE [LARGE SCALE GENOMIC DNA]</scope>
    <source>
        <strain evidence="8">ATCC 51144 / DSM 44229 / JCM 9112 / NBRC 15066 / NRRL 15764</strain>
    </source>
</reference>
<protein>
    <submittedName>
        <fullName evidence="7">Cyclopropane-fatty-acyl-phospholipid synthase</fullName>
    </submittedName>
</protein>
<dbReference type="BioCyc" id="SESP1179773:BN6_RS32710-MONOMER"/>
<keyword evidence="8" id="KW-1185">Reference proteome</keyword>
<sequence length="484" mass="53060">MPPATAMAMRFRRITLNSSLVRQSLHRRLRPPRDAGSAPGGESNQDRGGARTSDYQRCEEELVVVATAGVAGRLAAVVERLLGAQLPIGLRAWDGSTAGPQDGPVAVIRSRRALRRLLWNPDELGLSRAYVAGELDVDGDLTEGLVRFWELARQGRLSKPKPVDVLGALRTAAGLGVLGPRPAPPGEEARLSGRRHTRDRDRDAIAHHYDLSNAFYQLVLDPSMAYSCGYFTTPGATVAQAQHAKLDLVCRKLDLKPGMRLLDVGCGWGSMIVHAAKHFGARATGVTISAQQKAHIEARIEREGLADLVTVRLQDYREIADEPFDAVSTIEMGEHVGEENYPQYAAVLHRMLKPRGRLLLQQMSRGANAPGGGAFIESYVAPDMHMRPVSRTVAHLEGAGFEIRDVHALREHYVWTVRAWAETLEQRWAEAVALVGEGQARVWRLYLAGGALTFEEGRMGVDQVLAVRPGPRGDSGMPRTREWA</sequence>
<evidence type="ECO:0000313" key="8">
    <source>
        <dbReference type="Proteomes" id="UP000006281"/>
    </source>
</evidence>
<gene>
    <name evidence="7" type="primary">cfa</name>
    <name evidence="7" type="ordered locus">BN6_67830</name>
</gene>
<dbReference type="SUPFAM" id="SSF53335">
    <property type="entry name" value="S-adenosyl-L-methionine-dependent methyltransferases"/>
    <property type="match status" value="1"/>
</dbReference>
<evidence type="ECO:0000256" key="6">
    <source>
        <dbReference type="SAM" id="MobiDB-lite"/>
    </source>
</evidence>
<dbReference type="InterPro" id="IPR003333">
    <property type="entry name" value="CMAS"/>
</dbReference>
<dbReference type="PANTHER" id="PTHR43667:SF1">
    <property type="entry name" value="CYCLOPROPANE-FATTY-ACYL-PHOSPHOLIPID SYNTHASE"/>
    <property type="match status" value="1"/>
</dbReference>
<dbReference type="Pfam" id="PF02353">
    <property type="entry name" value="CMAS"/>
    <property type="match status" value="1"/>
</dbReference>
<keyword evidence="2" id="KW-0489">Methyltransferase</keyword>
<organism evidence="7 8">
    <name type="scientific">Saccharothrix espanaensis (strain ATCC 51144 / DSM 44229 / JCM 9112 / NBRC 15066 / NRRL 15764)</name>
    <dbReference type="NCBI Taxonomy" id="1179773"/>
    <lineage>
        <taxon>Bacteria</taxon>
        <taxon>Bacillati</taxon>
        <taxon>Actinomycetota</taxon>
        <taxon>Actinomycetes</taxon>
        <taxon>Pseudonocardiales</taxon>
        <taxon>Pseudonocardiaceae</taxon>
        <taxon>Saccharothrix</taxon>
    </lineage>
</organism>
<dbReference type="PATRIC" id="fig|1179773.3.peg.6839"/>
<proteinExistence type="inferred from homology"/>
<dbReference type="GO" id="GO:0008168">
    <property type="term" value="F:methyltransferase activity"/>
    <property type="evidence" value="ECO:0007669"/>
    <property type="project" value="UniProtKB-KW"/>
</dbReference>
<feature type="region of interest" description="Disordered" evidence="6">
    <location>
        <begin position="23"/>
        <end position="54"/>
    </location>
</feature>
<dbReference type="PANTHER" id="PTHR43667">
    <property type="entry name" value="CYCLOPROPANE-FATTY-ACYL-PHOSPHOLIPID SYNTHASE"/>
    <property type="match status" value="1"/>
</dbReference>
<dbReference type="CDD" id="cd02440">
    <property type="entry name" value="AdoMet_MTases"/>
    <property type="match status" value="1"/>
</dbReference>
<evidence type="ECO:0000256" key="2">
    <source>
        <dbReference type="ARBA" id="ARBA00022603"/>
    </source>
</evidence>
<keyword evidence="3" id="KW-0808">Transferase</keyword>
<dbReference type="InterPro" id="IPR050723">
    <property type="entry name" value="CFA/CMAS"/>
</dbReference>
<dbReference type="HOGENOM" id="CLU_026434_6_2_11"/>
<dbReference type="KEGG" id="sesp:BN6_67830"/>
<dbReference type="AlphaFoldDB" id="K0K1B2"/>
<feature type="compositionally biased region" description="Basic and acidic residues" evidence="6">
    <location>
        <begin position="44"/>
        <end position="54"/>
    </location>
</feature>
<dbReference type="GO" id="GO:0032259">
    <property type="term" value="P:methylation"/>
    <property type="evidence" value="ECO:0007669"/>
    <property type="project" value="UniProtKB-KW"/>
</dbReference>
<dbReference type="InterPro" id="IPR029063">
    <property type="entry name" value="SAM-dependent_MTases_sf"/>
</dbReference>
<dbReference type="EMBL" id="HE804045">
    <property type="protein sequence ID" value="CCH34020.1"/>
    <property type="molecule type" value="Genomic_DNA"/>
</dbReference>
<dbReference type="Proteomes" id="UP000006281">
    <property type="component" value="Chromosome"/>
</dbReference>
<name>K0K1B2_SACES</name>
<evidence type="ECO:0000313" key="7">
    <source>
        <dbReference type="EMBL" id="CCH34020.1"/>
    </source>
</evidence>
<evidence type="ECO:0000256" key="4">
    <source>
        <dbReference type="ARBA" id="ARBA00022691"/>
    </source>
</evidence>
<evidence type="ECO:0000256" key="5">
    <source>
        <dbReference type="ARBA" id="ARBA00023098"/>
    </source>
</evidence>
<dbReference type="PIRSF" id="PIRSF003085">
    <property type="entry name" value="CMAS"/>
    <property type="match status" value="1"/>
</dbReference>
<accession>K0K1B2</accession>
<evidence type="ECO:0000256" key="1">
    <source>
        <dbReference type="ARBA" id="ARBA00010815"/>
    </source>
</evidence>